<reference evidence="3" key="1">
    <citation type="submission" date="2022-11" db="UniProtKB">
        <authorList>
            <consortium name="WormBaseParasite"/>
        </authorList>
    </citation>
    <scope>IDENTIFICATION</scope>
</reference>
<dbReference type="InterPro" id="IPR019095">
    <property type="entry name" value="Mediator_Med18"/>
</dbReference>
<evidence type="ECO:0000256" key="1">
    <source>
        <dbReference type="RuleBase" id="RU364150"/>
    </source>
</evidence>
<name>A0A914KL87_MELIC</name>
<comment type="subunit">
    <text evidence="1">Component of the Mediator complex.</text>
</comment>
<gene>
    <name evidence="1" type="primary">MED18</name>
</gene>
<comment type="subcellular location">
    <subcellularLocation>
        <location evidence="1">Nucleus</location>
    </subcellularLocation>
</comment>
<keyword evidence="1" id="KW-0804">Transcription</keyword>
<dbReference type="GO" id="GO:0016592">
    <property type="term" value="C:mediator complex"/>
    <property type="evidence" value="ECO:0007669"/>
    <property type="project" value="InterPro"/>
</dbReference>
<proteinExistence type="inferred from homology"/>
<dbReference type="AlphaFoldDB" id="A0A914KL87"/>
<evidence type="ECO:0000313" key="2">
    <source>
        <dbReference type="Proteomes" id="UP000887563"/>
    </source>
</evidence>
<comment type="similarity">
    <text evidence="1">Belongs to the Mediator complex subunit 18 family.</text>
</comment>
<dbReference type="GO" id="GO:0006357">
    <property type="term" value="P:regulation of transcription by RNA polymerase II"/>
    <property type="evidence" value="ECO:0007669"/>
    <property type="project" value="InterPro"/>
</dbReference>
<dbReference type="GO" id="GO:0003712">
    <property type="term" value="F:transcription coregulator activity"/>
    <property type="evidence" value="ECO:0007669"/>
    <property type="project" value="InterPro"/>
</dbReference>
<keyword evidence="1" id="KW-0010">Activator</keyword>
<accession>A0A914KL87</accession>
<keyword evidence="1" id="KW-0805">Transcription regulation</keyword>
<protein>
    <recommendedName>
        <fullName evidence="1">Mediator of RNA polymerase II transcription subunit 18</fullName>
    </recommendedName>
    <alternativeName>
        <fullName evidence="1">Mediator complex subunit 18</fullName>
    </alternativeName>
</protein>
<keyword evidence="1" id="KW-0539">Nucleus</keyword>
<dbReference type="WBParaSite" id="Minc3s00038g02184">
    <property type="protein sequence ID" value="Minc3s00038g02184"/>
    <property type="gene ID" value="Minc3s00038g02184"/>
</dbReference>
<dbReference type="Proteomes" id="UP000887563">
    <property type="component" value="Unplaced"/>
</dbReference>
<keyword evidence="2" id="KW-1185">Reference proteome</keyword>
<organism evidence="2 3">
    <name type="scientific">Meloidogyne incognita</name>
    <name type="common">Southern root-knot nematode worm</name>
    <name type="synonym">Oxyuris incognita</name>
    <dbReference type="NCBI Taxonomy" id="6306"/>
    <lineage>
        <taxon>Eukaryota</taxon>
        <taxon>Metazoa</taxon>
        <taxon>Ecdysozoa</taxon>
        <taxon>Nematoda</taxon>
        <taxon>Chromadorea</taxon>
        <taxon>Rhabditida</taxon>
        <taxon>Tylenchina</taxon>
        <taxon>Tylenchomorpha</taxon>
        <taxon>Tylenchoidea</taxon>
        <taxon>Meloidogynidae</taxon>
        <taxon>Meloidogyninae</taxon>
        <taxon>Meloidogyne</taxon>
        <taxon>Meloidogyne incognita group</taxon>
    </lineage>
</organism>
<dbReference type="Gene3D" id="2.40.320.10">
    <property type="entry name" value="Hypothetical Protein Pfu-838710-001"/>
    <property type="match status" value="1"/>
</dbReference>
<dbReference type="Pfam" id="PF09637">
    <property type="entry name" value="Med18"/>
    <property type="match status" value="1"/>
</dbReference>
<comment type="function">
    <text evidence="1">Component of the Mediator complex, a coactivator involved in the regulated transcription of nearly all RNA polymerase II-dependent genes. Mediator functions as a bridge to convey information from gene-specific regulatory proteins to the basal RNA polymerase II transcription machinery. Mediator is recruited to promoters by direct interactions with regulatory proteins and serves as a scaffold for the assembly of a functional preinitiation complex with RNA polymerase II and the general transcription factors.</text>
</comment>
<sequence>MRRRFKTDNLHWHCRYIAIPETAVKDVIVRKVIDSLIYSNDMMSFVKSLGLRFFYY</sequence>
<evidence type="ECO:0000313" key="3">
    <source>
        <dbReference type="WBParaSite" id="Minc3s00038g02184"/>
    </source>
</evidence>